<dbReference type="NCBIfam" id="TIGR02868">
    <property type="entry name" value="CydC"/>
    <property type="match status" value="1"/>
</dbReference>
<dbReference type="Pfam" id="PF00005">
    <property type="entry name" value="ABC_tran"/>
    <property type="match status" value="1"/>
</dbReference>
<evidence type="ECO:0000256" key="1">
    <source>
        <dbReference type="ARBA" id="ARBA00004651"/>
    </source>
</evidence>
<evidence type="ECO:0000256" key="4">
    <source>
        <dbReference type="ARBA" id="ARBA00022840"/>
    </source>
</evidence>
<dbReference type="Gene3D" id="3.40.50.300">
    <property type="entry name" value="P-loop containing nucleotide triphosphate hydrolases"/>
    <property type="match status" value="1"/>
</dbReference>
<proteinExistence type="predicted"/>
<keyword evidence="5 8" id="KW-1133">Transmembrane helix</keyword>
<dbReference type="STRING" id="1123397.SAMN05660831_02368"/>
<dbReference type="InterPro" id="IPR003593">
    <property type="entry name" value="AAA+_ATPase"/>
</dbReference>
<dbReference type="InterPro" id="IPR036640">
    <property type="entry name" value="ABC1_TM_sf"/>
</dbReference>
<dbReference type="PROSITE" id="PS50929">
    <property type="entry name" value="ABC_TM1F"/>
    <property type="match status" value="1"/>
</dbReference>
<dbReference type="AlphaFoldDB" id="A0A1I1VEX0"/>
<dbReference type="GO" id="GO:0034775">
    <property type="term" value="P:glutathione transmembrane transport"/>
    <property type="evidence" value="ECO:0007669"/>
    <property type="project" value="InterPro"/>
</dbReference>
<dbReference type="PROSITE" id="PS50893">
    <property type="entry name" value="ABC_TRANSPORTER_2"/>
    <property type="match status" value="1"/>
</dbReference>
<dbReference type="SUPFAM" id="SSF90123">
    <property type="entry name" value="ABC transporter transmembrane region"/>
    <property type="match status" value="1"/>
</dbReference>
<keyword evidence="2 8" id="KW-0812">Transmembrane</keyword>
<dbReference type="Gene3D" id="1.20.1560.10">
    <property type="entry name" value="ABC transporter type 1, transmembrane domain"/>
    <property type="match status" value="1"/>
</dbReference>
<evidence type="ECO:0000256" key="6">
    <source>
        <dbReference type="ARBA" id="ARBA00023136"/>
    </source>
</evidence>
<dbReference type="PANTHER" id="PTHR24221:SF654">
    <property type="entry name" value="ATP-BINDING CASSETTE SUB-FAMILY B MEMBER 6"/>
    <property type="match status" value="1"/>
</dbReference>
<accession>A0A1I1VEX0</accession>
<evidence type="ECO:0000256" key="7">
    <source>
        <dbReference type="SAM" id="MobiDB-lite"/>
    </source>
</evidence>
<dbReference type="InterPro" id="IPR027417">
    <property type="entry name" value="P-loop_NTPase"/>
</dbReference>
<keyword evidence="12" id="KW-1185">Reference proteome</keyword>
<dbReference type="InterPro" id="IPR003439">
    <property type="entry name" value="ABC_transporter-like_ATP-bd"/>
</dbReference>
<protein>
    <submittedName>
        <fullName evidence="11">ATP-binding cassette, subfamily C, CydC</fullName>
    </submittedName>
</protein>
<dbReference type="GO" id="GO:0005524">
    <property type="term" value="F:ATP binding"/>
    <property type="evidence" value="ECO:0007669"/>
    <property type="project" value="UniProtKB-KW"/>
</dbReference>
<keyword evidence="4 11" id="KW-0067">ATP-binding</keyword>
<dbReference type="EMBL" id="FOMJ01000009">
    <property type="protein sequence ID" value="SFD81631.1"/>
    <property type="molecule type" value="Genomic_DNA"/>
</dbReference>
<dbReference type="InterPro" id="IPR017871">
    <property type="entry name" value="ABC_transporter-like_CS"/>
</dbReference>
<dbReference type="PROSITE" id="PS00211">
    <property type="entry name" value="ABC_TRANSPORTER_1"/>
    <property type="match status" value="1"/>
</dbReference>
<dbReference type="GO" id="GO:0005886">
    <property type="term" value="C:plasma membrane"/>
    <property type="evidence" value="ECO:0007669"/>
    <property type="project" value="UniProtKB-SubCell"/>
</dbReference>
<dbReference type="GO" id="GO:0140359">
    <property type="term" value="F:ABC-type transporter activity"/>
    <property type="evidence" value="ECO:0007669"/>
    <property type="project" value="InterPro"/>
</dbReference>
<evidence type="ECO:0000256" key="8">
    <source>
        <dbReference type="SAM" id="Phobius"/>
    </source>
</evidence>
<evidence type="ECO:0000256" key="3">
    <source>
        <dbReference type="ARBA" id="ARBA00022741"/>
    </source>
</evidence>
<dbReference type="GO" id="GO:0045454">
    <property type="term" value="P:cell redox homeostasis"/>
    <property type="evidence" value="ECO:0007669"/>
    <property type="project" value="InterPro"/>
</dbReference>
<organism evidence="11 12">
    <name type="scientific">Thiohalospira halophila DSM 15071</name>
    <dbReference type="NCBI Taxonomy" id="1123397"/>
    <lineage>
        <taxon>Bacteria</taxon>
        <taxon>Pseudomonadati</taxon>
        <taxon>Pseudomonadota</taxon>
        <taxon>Gammaproteobacteria</taxon>
        <taxon>Thiohalospirales</taxon>
        <taxon>Thiohalospiraceae</taxon>
        <taxon>Thiohalospira</taxon>
    </lineage>
</organism>
<dbReference type="InterPro" id="IPR014223">
    <property type="entry name" value="ABC_CydC/D"/>
</dbReference>
<feature type="transmembrane region" description="Helical" evidence="8">
    <location>
        <begin position="250"/>
        <end position="278"/>
    </location>
</feature>
<feature type="domain" description="ABC transmembrane type-1" evidence="10">
    <location>
        <begin position="20"/>
        <end position="311"/>
    </location>
</feature>
<dbReference type="SUPFAM" id="SSF52540">
    <property type="entry name" value="P-loop containing nucleoside triphosphate hydrolases"/>
    <property type="match status" value="1"/>
</dbReference>
<sequence length="559" mass="58818">MREVLPWVRLLVGRYPLSLLGGTLLLLATAVSATGLLATSGWFLTATGLAGIAAAAGAVITLDVYVPSGFIRLFALTRVISRYVERLANHAVVLRLLADLRAWFFARVAPLEPRVLARFRSADLLNRITADIEALDNLYLRVLGPTVAALLGFTIAAVAGTWYAPGVVWPVVAWMAAAGLLLPALAAARGRRPGAALAEAQTRLRTRALDAFAGLAELRIFGRTEATRAALADTEADYRRWRHRLALSEALGAAAATLTGQLAVVGAVALAVGVFLAGDLDGPGVGLVVLGTLGLAELLTPLPGAWFQLGRTRAAIRRLDEVARAPTPKEPAEPATPPESGPLELRGVRFAWSPTAPTILDDVDLHLPAGTSATLEGPSGSGKSSVAHLFTGLARPDSGQIRLGGVPLAWLRAGDLHARLGLLTQRTELFADTVAGNLRIARPEADEAALWQALAIAALADEVRELPLGLDTWVGEGGVRLSGGQARRLALARVVLYDPAWVILDEPTAGLDADTAATLAAGLGPWLAGRTALILTHEPEQVPAVDARYRLTYGRIESA</sequence>
<dbReference type="OrthoDB" id="6336411at2"/>
<feature type="transmembrane region" description="Helical" evidence="8">
    <location>
        <begin position="138"/>
        <end position="162"/>
    </location>
</feature>
<dbReference type="Pfam" id="PF00664">
    <property type="entry name" value="ABC_membrane"/>
    <property type="match status" value="1"/>
</dbReference>
<feature type="region of interest" description="Disordered" evidence="7">
    <location>
        <begin position="323"/>
        <end position="343"/>
    </location>
</feature>
<evidence type="ECO:0000256" key="2">
    <source>
        <dbReference type="ARBA" id="ARBA00022692"/>
    </source>
</evidence>
<dbReference type="RefSeq" id="WP_159433084.1">
    <property type="nucleotide sequence ID" value="NZ_FOMJ01000009.1"/>
</dbReference>
<comment type="subcellular location">
    <subcellularLocation>
        <location evidence="1">Cell membrane</location>
        <topology evidence="1">Multi-pass membrane protein</topology>
    </subcellularLocation>
</comment>
<keyword evidence="6 8" id="KW-0472">Membrane</keyword>
<evidence type="ECO:0000313" key="12">
    <source>
        <dbReference type="Proteomes" id="UP000198611"/>
    </source>
</evidence>
<dbReference type="GO" id="GO:0016887">
    <property type="term" value="F:ATP hydrolysis activity"/>
    <property type="evidence" value="ECO:0007669"/>
    <property type="project" value="InterPro"/>
</dbReference>
<feature type="domain" description="ABC transporter" evidence="9">
    <location>
        <begin position="343"/>
        <end position="559"/>
    </location>
</feature>
<reference evidence="11 12" key="1">
    <citation type="submission" date="2016-10" db="EMBL/GenBank/DDBJ databases">
        <authorList>
            <person name="de Groot N.N."/>
        </authorList>
    </citation>
    <scope>NUCLEOTIDE SEQUENCE [LARGE SCALE GENOMIC DNA]</scope>
    <source>
        <strain evidence="11 12">HL3</strain>
    </source>
</reference>
<dbReference type="Proteomes" id="UP000198611">
    <property type="component" value="Unassembled WGS sequence"/>
</dbReference>
<dbReference type="InterPro" id="IPR011527">
    <property type="entry name" value="ABC1_TM_dom"/>
</dbReference>
<evidence type="ECO:0000259" key="10">
    <source>
        <dbReference type="PROSITE" id="PS50929"/>
    </source>
</evidence>
<gene>
    <name evidence="11" type="ORF">SAMN05660831_02368</name>
</gene>
<evidence type="ECO:0000313" key="11">
    <source>
        <dbReference type="EMBL" id="SFD81631.1"/>
    </source>
</evidence>
<dbReference type="InterPro" id="IPR039421">
    <property type="entry name" value="Type_1_exporter"/>
</dbReference>
<feature type="transmembrane region" description="Helical" evidence="8">
    <location>
        <begin position="284"/>
        <end position="309"/>
    </location>
</feature>
<dbReference type="SMART" id="SM00382">
    <property type="entry name" value="AAA"/>
    <property type="match status" value="1"/>
</dbReference>
<feature type="transmembrane region" description="Helical" evidence="8">
    <location>
        <begin position="168"/>
        <end position="188"/>
    </location>
</feature>
<dbReference type="PANTHER" id="PTHR24221">
    <property type="entry name" value="ATP-BINDING CASSETTE SUB-FAMILY B"/>
    <property type="match status" value="1"/>
</dbReference>
<name>A0A1I1VEX0_9GAMM</name>
<evidence type="ECO:0000259" key="9">
    <source>
        <dbReference type="PROSITE" id="PS50893"/>
    </source>
</evidence>
<keyword evidence="3" id="KW-0547">Nucleotide-binding</keyword>
<feature type="transmembrane region" description="Helical" evidence="8">
    <location>
        <begin position="43"/>
        <end position="66"/>
    </location>
</feature>
<evidence type="ECO:0000256" key="5">
    <source>
        <dbReference type="ARBA" id="ARBA00022989"/>
    </source>
</evidence>